<name>A0ACB0INJ0_TRIPR</name>
<evidence type="ECO:0000313" key="2">
    <source>
        <dbReference type="Proteomes" id="UP001177021"/>
    </source>
</evidence>
<keyword evidence="2" id="KW-1185">Reference proteome</keyword>
<sequence>MAETSSPPHSPAAETTANVLNPPPLTTFFEEDHSSESKLTFSLKISEKLTEKNFHLWRQQVEPYINAHALDDFLVSPVIPPRFLTADDHATATLNPAYRKWRQKDQMLMSWLQSTISREILARVLGSTHTFELWSKILNYFQKQLRARARQLRVELRSTTLDDNSVQEYLLKIRLLIDNLVAIGDPVPLNHHLDVILEGLPSDFNFVVSVIESRFDSMDMDEVEALLLAHETRLEKSKKKVIDDAASLNIAHASSSKPNPESDSQNTQPSVNSTTGSDSFNFNSNCGRGGRNGHGRGRSGGGRHANTQCQICFKIGHPASDCWHRSNLQYQPPIAANHQAGYGSFQAGYGYMQPPAPNYNGYGYNFGVPQANFNPYWPRLPPPSRPPTPQVAQPNALITNAPSVSGSGTWYPDSGASYHVTADARNIQEPSFFDGADQVYIGNGQGLPIHFSGSSVFHSPIHPHINLNLNNLLHVPTITKNLISVSQFAQDNSVYFEFHANYCVVKSQATNAILLRGNVGPDGLYQFPTISIQPAKSTSTLLSSNKPLACTVNNNASSHSLHTLSASSQFLWHLRLGHPNDHTLKLALKHCNFSISNSNKDVSTFCTACCMGKAHRLHSPSSLTTYTTPLELVFSDIWGPAPTVSSLGYHYYITFVDAYSRFTWIYLLKSKSDALPIFKQFKTIVELQLGHPLKSLQTDWGGEFRPFTQYLTSLGIVHRLICPHTHHQNGVIERKHRHVVDLGLTLLSQASLPLKFWDHAFLASVHLINRLPSSPLQFKIPYTVLFNKNPDYQSFKVFGCACFPLIRPYNTHKFDFRSHECLFLGYSSTHKGYKCLSPNGHIYVSKDVLFNELRFPYTFLFGHDPTSLLPSVKNVPLSSLPIETSNQPSPDISLTNLPPLAHQVLPPTTTPPSPTASSLDNSIPLTTNTLPQIISNTSREPILPKNTNSASINTHPMQTRLKSGIVVPKLKPTLLLTHTEPKNVKQALLDPKWLAAMKSEFQALQQNQTWSLVHLPANRKAIGCKWVFRIKENPDGSINKYKARLVAKGFHQLQGFDFNETFSPVVKPLTIRLILTLAISYKWPLQQLDVNNAFLNGVLEEEVYMQQPQGFENSDPSMVCKLHKALYGLKQAPRQWFDKLTTTLLQFGFQASKCDPSLFIFSKTRQIVYLLVYVDDIIITGSSSQLVSALVQQLNSVFSLKQLGILDYFLGIEVKHLSNSTLLLTQGKYIRDLLTKTNMLDCNSISTPMMSTCKLSKIGSDRFSDPSLYRSVVGSLQYATITRPEIAYAVNKVCQFMSNPLESHWSTVKRILRYLKGTSHMGLMLSPIDIHRPASLNVYCDADWASDPDDRRSTSGAAIYFGPNLVSWWSKKQQVVARSSTEAEYRSLAQATADVLWIQTLLKELTVPFSQPIIHCDNQSAVLLAHNPILHTRTKHMEIDLFFVREKVSAKQLNIVHIPGTDQCADILTKPVSTAKFLLMRDKLKVLSLQPCQPP</sequence>
<organism evidence="1 2">
    <name type="scientific">Trifolium pratense</name>
    <name type="common">Red clover</name>
    <dbReference type="NCBI Taxonomy" id="57577"/>
    <lineage>
        <taxon>Eukaryota</taxon>
        <taxon>Viridiplantae</taxon>
        <taxon>Streptophyta</taxon>
        <taxon>Embryophyta</taxon>
        <taxon>Tracheophyta</taxon>
        <taxon>Spermatophyta</taxon>
        <taxon>Magnoliopsida</taxon>
        <taxon>eudicotyledons</taxon>
        <taxon>Gunneridae</taxon>
        <taxon>Pentapetalae</taxon>
        <taxon>rosids</taxon>
        <taxon>fabids</taxon>
        <taxon>Fabales</taxon>
        <taxon>Fabaceae</taxon>
        <taxon>Papilionoideae</taxon>
        <taxon>50 kb inversion clade</taxon>
        <taxon>NPAAA clade</taxon>
        <taxon>Hologalegina</taxon>
        <taxon>IRL clade</taxon>
        <taxon>Trifolieae</taxon>
        <taxon>Trifolium</taxon>
    </lineage>
</organism>
<evidence type="ECO:0000313" key="1">
    <source>
        <dbReference type="EMBL" id="CAJ2633496.1"/>
    </source>
</evidence>
<proteinExistence type="predicted"/>
<accession>A0ACB0INJ0</accession>
<protein>
    <submittedName>
        <fullName evidence="1">Uncharacterized protein</fullName>
    </submittedName>
</protein>
<gene>
    <name evidence="1" type="ORF">MILVUS5_LOCUS4593</name>
</gene>
<dbReference type="EMBL" id="CASHSV030000002">
    <property type="protein sequence ID" value="CAJ2633496.1"/>
    <property type="molecule type" value="Genomic_DNA"/>
</dbReference>
<dbReference type="Proteomes" id="UP001177021">
    <property type="component" value="Unassembled WGS sequence"/>
</dbReference>
<comment type="caution">
    <text evidence="1">The sequence shown here is derived from an EMBL/GenBank/DDBJ whole genome shotgun (WGS) entry which is preliminary data.</text>
</comment>
<reference evidence="1" key="1">
    <citation type="submission" date="2023-10" db="EMBL/GenBank/DDBJ databases">
        <authorList>
            <person name="Rodriguez Cubillos JULIANA M."/>
            <person name="De Vega J."/>
        </authorList>
    </citation>
    <scope>NUCLEOTIDE SEQUENCE</scope>
</reference>